<dbReference type="GO" id="GO:0070819">
    <property type="term" value="F:menaquinone-dependent protoporphyrinogen oxidase activity"/>
    <property type="evidence" value="ECO:0007669"/>
    <property type="project" value="TreeGrafter"/>
</dbReference>
<evidence type="ECO:0000259" key="1">
    <source>
        <dbReference type="Pfam" id="PF12724"/>
    </source>
</evidence>
<accession>A0A9X5H7Z9</accession>
<dbReference type="GO" id="GO:0010181">
    <property type="term" value="F:FMN binding"/>
    <property type="evidence" value="ECO:0007669"/>
    <property type="project" value="InterPro"/>
</dbReference>
<dbReference type="Pfam" id="PF12724">
    <property type="entry name" value="Flavodoxin_5"/>
    <property type="match status" value="1"/>
</dbReference>
<dbReference type="PANTHER" id="PTHR38030:SF2">
    <property type="entry name" value="PROTOPORPHYRINOGEN IX DEHYDROGENASE [QUINONE]"/>
    <property type="match status" value="1"/>
</dbReference>
<dbReference type="InterPro" id="IPR029039">
    <property type="entry name" value="Flavoprotein-like_sf"/>
</dbReference>
<dbReference type="Proteomes" id="UP000474104">
    <property type="component" value="Unassembled WGS sequence"/>
</dbReference>
<dbReference type="AlphaFoldDB" id="A0A9X5H7Z9"/>
<feature type="domain" description="Flavodoxin" evidence="1">
    <location>
        <begin position="5"/>
        <end position="144"/>
    </location>
</feature>
<dbReference type="RefSeq" id="WP_004080119.1">
    <property type="nucleotide sequence ID" value="NZ_VIRB01000133.1"/>
</dbReference>
<dbReference type="GO" id="GO:0009055">
    <property type="term" value="F:electron transfer activity"/>
    <property type="evidence" value="ECO:0007669"/>
    <property type="project" value="InterPro"/>
</dbReference>
<dbReference type="PANTHER" id="PTHR38030">
    <property type="entry name" value="PROTOPORPHYRINOGEN IX DEHYDROGENASE [MENAQUINONE]"/>
    <property type="match status" value="1"/>
</dbReference>
<evidence type="ECO:0000313" key="3">
    <source>
        <dbReference type="Proteomes" id="UP000474104"/>
    </source>
</evidence>
<reference evidence="2 3" key="1">
    <citation type="submission" date="2019-07" db="EMBL/GenBank/DDBJ databases">
        <title>Draft genome sequences of 15 bacterial species constituting the stable defined intestinal microbiota of the GM15 gnotobiotic mouse model.</title>
        <authorList>
            <person name="Elie C."/>
            <person name="Mathieu A."/>
            <person name="Saliou A."/>
            <person name="Darnaud M."/>
            <person name="Leulier F."/>
            <person name="Tamellini A."/>
        </authorList>
    </citation>
    <scope>NUCLEOTIDE SEQUENCE [LARGE SCALE GENOMIC DNA]</scope>
    <source>
        <strain evidence="3">ASF 502</strain>
    </source>
</reference>
<dbReference type="EMBL" id="VIRB01000133">
    <property type="protein sequence ID" value="NDO71169.1"/>
    <property type="molecule type" value="Genomic_DNA"/>
</dbReference>
<name>A0A9X5H7Z9_9FIRM</name>
<organism evidence="2 3">
    <name type="scientific">Schaedlerella arabinosiphila</name>
    <dbReference type="NCBI Taxonomy" id="2044587"/>
    <lineage>
        <taxon>Bacteria</taxon>
        <taxon>Bacillati</taxon>
        <taxon>Bacillota</taxon>
        <taxon>Clostridia</taxon>
        <taxon>Lachnospirales</taxon>
        <taxon>Lachnospiraceae</taxon>
        <taxon>Schaedlerella</taxon>
    </lineage>
</organism>
<gene>
    <name evidence="2" type="ORF">FMM80_21965</name>
</gene>
<comment type="caution">
    <text evidence="2">The sequence shown here is derived from an EMBL/GenBank/DDBJ whole genome shotgun (WGS) entry which is preliminary data.</text>
</comment>
<dbReference type="InterPro" id="IPR026816">
    <property type="entry name" value="Flavodoxin_dom"/>
</dbReference>
<sequence>MNRIVVIYESKYGYTRPYAEWIGEALSCPVFEQKAFCPHDFSQYEAVIFGGGLYAGGVSGIRFICRNLKRLSGKQILLFTCGLAAPDNPDNISNIRKSLVKAFSGKIPEKIRLFHLQGGIDYARLNVVHRSMMSMLRKMLLKKEEHSRSEEDRLILETYGQCLDFTNRESIRPLVEYAESVLSLR</sequence>
<dbReference type="SUPFAM" id="SSF52218">
    <property type="entry name" value="Flavoproteins"/>
    <property type="match status" value="1"/>
</dbReference>
<dbReference type="OrthoDB" id="2146857at2"/>
<dbReference type="GO" id="GO:0006783">
    <property type="term" value="P:heme biosynthetic process"/>
    <property type="evidence" value="ECO:0007669"/>
    <property type="project" value="TreeGrafter"/>
</dbReference>
<dbReference type="Gene3D" id="3.40.50.360">
    <property type="match status" value="1"/>
</dbReference>
<proteinExistence type="predicted"/>
<dbReference type="InterPro" id="IPR001226">
    <property type="entry name" value="Flavodoxin_CS"/>
</dbReference>
<dbReference type="InterPro" id="IPR052200">
    <property type="entry name" value="Protoporphyrinogen_IX_DH"/>
</dbReference>
<dbReference type="PROSITE" id="PS00201">
    <property type="entry name" value="FLAVODOXIN"/>
    <property type="match status" value="1"/>
</dbReference>
<evidence type="ECO:0000313" key="2">
    <source>
        <dbReference type="EMBL" id="NDO71169.1"/>
    </source>
</evidence>
<protein>
    <submittedName>
        <fullName evidence="2">Flavodoxin</fullName>
    </submittedName>
</protein>